<evidence type="ECO:0000256" key="3">
    <source>
        <dbReference type="ARBA" id="ARBA00022457"/>
    </source>
</evidence>
<dbReference type="InterPro" id="IPR029119">
    <property type="entry name" value="MutY_C"/>
</dbReference>
<dbReference type="SUPFAM" id="SSF55811">
    <property type="entry name" value="Nudix"/>
    <property type="match status" value="1"/>
</dbReference>
<feature type="domain" description="Nudix hydrolase" evidence="18">
    <location>
        <begin position="5"/>
        <end position="131"/>
    </location>
</feature>
<evidence type="ECO:0000256" key="6">
    <source>
        <dbReference type="ARBA" id="ARBA00022763"/>
    </source>
</evidence>
<comment type="catalytic activity">
    <reaction evidence="10">
        <text>8-oxo-dGTP + H2O = 8-oxo-dGMP + diphosphate + H(+)</text>
        <dbReference type="Rhea" id="RHEA:31575"/>
        <dbReference type="ChEBI" id="CHEBI:15377"/>
        <dbReference type="ChEBI" id="CHEBI:15378"/>
        <dbReference type="ChEBI" id="CHEBI:33019"/>
        <dbReference type="ChEBI" id="CHEBI:63224"/>
        <dbReference type="ChEBI" id="CHEBI:77896"/>
        <dbReference type="EC" id="3.6.1.55"/>
    </reaction>
</comment>
<dbReference type="Gene3D" id="3.20.20.70">
    <property type="entry name" value="Aldolase class I"/>
    <property type="match status" value="1"/>
</dbReference>
<evidence type="ECO:0000256" key="10">
    <source>
        <dbReference type="ARBA" id="ARBA00035861"/>
    </source>
</evidence>
<dbReference type="InterPro" id="IPR000086">
    <property type="entry name" value="NUDIX_hydrolase_dom"/>
</dbReference>
<dbReference type="InterPro" id="IPR047127">
    <property type="entry name" value="MutT-like"/>
</dbReference>
<dbReference type="PANTHER" id="PTHR47707">
    <property type="entry name" value="8-OXO-DGTP DIPHOSPHATASE"/>
    <property type="match status" value="1"/>
</dbReference>
<name>A0ABU3B6J4_9GAMM</name>
<keyword evidence="7 19" id="KW-0378">Hydrolase</keyword>
<protein>
    <recommendedName>
        <fullName evidence="13">8-oxo-dGTP diphosphatase</fullName>
        <ecNumber evidence="12">3.6.1.55</ecNumber>
    </recommendedName>
    <alternativeName>
        <fullName evidence="16">7,8-dihydro-8-oxoguanine-triphosphatase</fullName>
    </alternativeName>
    <alternativeName>
        <fullName evidence="15">Mutator protein MutT</fullName>
    </alternativeName>
    <alternativeName>
        <fullName evidence="14">dGTP pyrophosphohydrolase</fullName>
    </alternativeName>
</protein>
<keyword evidence="8" id="KW-0460">Magnesium</keyword>
<dbReference type="NCBIfam" id="NF006530">
    <property type="entry name" value="PRK08999.1"/>
    <property type="match status" value="1"/>
</dbReference>
<dbReference type="PROSITE" id="PS00893">
    <property type="entry name" value="NUDIX_BOX"/>
    <property type="match status" value="1"/>
</dbReference>
<dbReference type="InterPro" id="IPR020084">
    <property type="entry name" value="NUDIX_hydrolase_CS"/>
</dbReference>
<dbReference type="Pfam" id="PF14815">
    <property type="entry name" value="NUDIX_4"/>
    <property type="match status" value="1"/>
</dbReference>
<dbReference type="InterPro" id="IPR036206">
    <property type="entry name" value="ThiamineP_synth_sf"/>
</dbReference>
<keyword evidence="9" id="KW-0234">DNA repair</keyword>
<dbReference type="EMBL" id="JAVRHY010000004">
    <property type="protein sequence ID" value="MDT0618068.1"/>
    <property type="molecule type" value="Genomic_DNA"/>
</dbReference>
<dbReference type="InterPro" id="IPR015797">
    <property type="entry name" value="NUDIX_hydrolase-like_dom_sf"/>
</dbReference>
<keyword evidence="20" id="KW-1185">Reference proteome</keyword>
<dbReference type="Pfam" id="PF02581">
    <property type="entry name" value="TMP-TENI"/>
    <property type="match status" value="1"/>
</dbReference>
<comment type="catalytic activity">
    <reaction evidence="11">
        <text>8-oxo-GTP + H2O = 8-oxo-GMP + diphosphate + H(+)</text>
        <dbReference type="Rhea" id="RHEA:67616"/>
        <dbReference type="ChEBI" id="CHEBI:15377"/>
        <dbReference type="ChEBI" id="CHEBI:15378"/>
        <dbReference type="ChEBI" id="CHEBI:33019"/>
        <dbReference type="ChEBI" id="CHEBI:143553"/>
        <dbReference type="ChEBI" id="CHEBI:145694"/>
    </reaction>
</comment>
<evidence type="ECO:0000256" key="13">
    <source>
        <dbReference type="ARBA" id="ARBA00040794"/>
    </source>
</evidence>
<gene>
    <name evidence="19" type="ORF">RM531_06250</name>
</gene>
<comment type="cofactor">
    <cofactor evidence="1">
        <name>Mg(2+)</name>
        <dbReference type="ChEBI" id="CHEBI:18420"/>
    </cofactor>
</comment>
<evidence type="ECO:0000256" key="15">
    <source>
        <dbReference type="ARBA" id="ARBA00041979"/>
    </source>
</evidence>
<dbReference type="InterPro" id="IPR020476">
    <property type="entry name" value="Nudix_hydrolase"/>
</dbReference>
<evidence type="ECO:0000256" key="5">
    <source>
        <dbReference type="ARBA" id="ARBA00022723"/>
    </source>
</evidence>
<accession>A0ABU3B6J4</accession>
<comment type="caution">
    <text evidence="19">The sequence shown here is derived from an EMBL/GenBank/DDBJ whole genome shotgun (WGS) entry which is preliminary data.</text>
</comment>
<evidence type="ECO:0000259" key="18">
    <source>
        <dbReference type="PROSITE" id="PS51462"/>
    </source>
</evidence>
<dbReference type="PROSITE" id="PS51462">
    <property type="entry name" value="NUDIX"/>
    <property type="match status" value="1"/>
</dbReference>
<dbReference type="SUPFAM" id="SSF51391">
    <property type="entry name" value="Thiamin phosphate synthase"/>
    <property type="match status" value="1"/>
</dbReference>
<keyword evidence="5" id="KW-0479">Metal-binding</keyword>
<proteinExistence type="inferred from homology"/>
<sequence>MHADVLHIAVGCLVDPDGRVLIARRPADKPGGGKWEFPGGKREPGESIEQTLARELDEELGVSLQDTRPLLRFHHAYRDRPVLLDIHCVTAWTGEPHGREGQPVAWCEPERLTDYDLLSANKPIVDALCLPAAYAISPEPGPDHAAFLAQLSALIASDVRLLRLRANELADPAYEALATEVARVTGPAGVDLIVDRDAALCRRVGAAGLHWPASRLTAADSRLVPSDLWLIVSCHDRAELLQAHRGGADAAVLSPVRSTPTHPDARPLDWPGFAEARADVPLPVYALGGVGPADLDTAWHHGAQGVSGIRAFWPVPV</sequence>
<comment type="similarity">
    <text evidence="2">Belongs to the Nudix hydrolase family.</text>
</comment>
<dbReference type="InterPro" id="IPR022998">
    <property type="entry name" value="ThiamineP_synth_TenI"/>
</dbReference>
<evidence type="ECO:0000256" key="7">
    <source>
        <dbReference type="ARBA" id="ARBA00022801"/>
    </source>
</evidence>
<organism evidence="19 20">
    <name type="scientific">Spectribacter acetivorans</name>
    <dbReference type="NCBI Taxonomy" id="3075603"/>
    <lineage>
        <taxon>Bacteria</taxon>
        <taxon>Pseudomonadati</taxon>
        <taxon>Pseudomonadota</taxon>
        <taxon>Gammaproteobacteria</taxon>
        <taxon>Salinisphaerales</taxon>
        <taxon>Salinisphaeraceae</taxon>
        <taxon>Spectribacter</taxon>
    </lineage>
</organism>
<evidence type="ECO:0000313" key="19">
    <source>
        <dbReference type="EMBL" id="MDT0618068.1"/>
    </source>
</evidence>
<dbReference type="CDD" id="cd00564">
    <property type="entry name" value="TMP_TenI"/>
    <property type="match status" value="1"/>
</dbReference>
<evidence type="ECO:0000313" key="20">
    <source>
        <dbReference type="Proteomes" id="UP001259982"/>
    </source>
</evidence>
<evidence type="ECO:0000256" key="17">
    <source>
        <dbReference type="SAM" id="MobiDB-lite"/>
    </source>
</evidence>
<dbReference type="Gene3D" id="3.90.79.10">
    <property type="entry name" value="Nucleoside Triphosphate Pyrophosphohydrolase"/>
    <property type="match status" value="1"/>
</dbReference>
<keyword evidence="4" id="KW-0235">DNA replication</keyword>
<feature type="region of interest" description="Disordered" evidence="17">
    <location>
        <begin position="25"/>
        <end position="45"/>
    </location>
</feature>
<dbReference type="RefSeq" id="WP_311658101.1">
    <property type="nucleotide sequence ID" value="NZ_JAVRHY010000004.1"/>
</dbReference>
<dbReference type="Proteomes" id="UP001259982">
    <property type="component" value="Unassembled WGS sequence"/>
</dbReference>
<evidence type="ECO:0000256" key="14">
    <source>
        <dbReference type="ARBA" id="ARBA00041592"/>
    </source>
</evidence>
<evidence type="ECO:0000256" key="2">
    <source>
        <dbReference type="ARBA" id="ARBA00005582"/>
    </source>
</evidence>
<dbReference type="EC" id="3.6.1.55" evidence="12"/>
<evidence type="ECO:0000256" key="12">
    <source>
        <dbReference type="ARBA" id="ARBA00038905"/>
    </source>
</evidence>
<evidence type="ECO:0000256" key="11">
    <source>
        <dbReference type="ARBA" id="ARBA00036904"/>
    </source>
</evidence>
<keyword evidence="3" id="KW-0515">Mutator protein</keyword>
<keyword evidence="6" id="KW-0227">DNA damage</keyword>
<dbReference type="CDD" id="cd03425">
    <property type="entry name" value="NUDIX_MutT_NudA_like"/>
    <property type="match status" value="1"/>
</dbReference>
<evidence type="ECO:0000256" key="1">
    <source>
        <dbReference type="ARBA" id="ARBA00001946"/>
    </source>
</evidence>
<reference evidence="19 20" key="1">
    <citation type="submission" date="2023-09" db="EMBL/GenBank/DDBJ databases">
        <authorList>
            <person name="Rey-Velasco X."/>
        </authorList>
    </citation>
    <scope>NUCLEOTIDE SEQUENCE [LARGE SCALE GENOMIC DNA]</scope>
    <source>
        <strain evidence="19 20">P385</strain>
    </source>
</reference>
<dbReference type="GO" id="GO:0016787">
    <property type="term" value="F:hydrolase activity"/>
    <property type="evidence" value="ECO:0007669"/>
    <property type="project" value="UniProtKB-KW"/>
</dbReference>
<evidence type="ECO:0000256" key="8">
    <source>
        <dbReference type="ARBA" id="ARBA00022842"/>
    </source>
</evidence>
<dbReference type="InterPro" id="IPR013785">
    <property type="entry name" value="Aldolase_TIM"/>
</dbReference>
<evidence type="ECO:0000256" key="9">
    <source>
        <dbReference type="ARBA" id="ARBA00023204"/>
    </source>
</evidence>
<dbReference type="PANTHER" id="PTHR47707:SF1">
    <property type="entry name" value="NUDIX HYDROLASE FAMILY PROTEIN"/>
    <property type="match status" value="1"/>
</dbReference>
<evidence type="ECO:0000256" key="16">
    <source>
        <dbReference type="ARBA" id="ARBA00042798"/>
    </source>
</evidence>
<dbReference type="PRINTS" id="PR00502">
    <property type="entry name" value="NUDIXFAMILY"/>
</dbReference>
<evidence type="ECO:0000256" key="4">
    <source>
        <dbReference type="ARBA" id="ARBA00022705"/>
    </source>
</evidence>